<comment type="caution">
    <text evidence="1">The sequence shown here is derived from an EMBL/GenBank/DDBJ whole genome shotgun (WGS) entry which is preliminary data.</text>
</comment>
<organism evidence="1 2">
    <name type="scientific">Prosthecobacter vanneervenii</name>
    <dbReference type="NCBI Taxonomy" id="48466"/>
    <lineage>
        <taxon>Bacteria</taxon>
        <taxon>Pseudomonadati</taxon>
        <taxon>Verrucomicrobiota</taxon>
        <taxon>Verrucomicrobiia</taxon>
        <taxon>Verrucomicrobiales</taxon>
        <taxon>Verrucomicrobiaceae</taxon>
        <taxon>Prosthecobacter</taxon>
    </lineage>
</organism>
<keyword evidence="2" id="KW-1185">Reference proteome</keyword>
<gene>
    <name evidence="1" type="ORF">HNQ65_002585</name>
</gene>
<accession>A0A7W8DKC8</accession>
<sequence>MKIFASFLAVVVFSITACRGSGGPMTRAGRGVDHAFEKTGEGIAKVGRKIEHTF</sequence>
<dbReference type="Proteomes" id="UP000590740">
    <property type="component" value="Unassembled WGS sequence"/>
</dbReference>
<dbReference type="AlphaFoldDB" id="A0A7W8DKC8"/>
<evidence type="ECO:0000313" key="1">
    <source>
        <dbReference type="EMBL" id="MBB5033002.1"/>
    </source>
</evidence>
<dbReference type="EMBL" id="JACHIG010000005">
    <property type="protein sequence ID" value="MBB5033002.1"/>
    <property type="molecule type" value="Genomic_DNA"/>
</dbReference>
<dbReference type="RefSeq" id="WP_184339926.1">
    <property type="nucleotide sequence ID" value="NZ_JACHIG010000005.1"/>
</dbReference>
<protein>
    <submittedName>
        <fullName evidence="1">Uncharacterized protein</fullName>
    </submittedName>
</protein>
<proteinExistence type="predicted"/>
<dbReference type="PROSITE" id="PS51257">
    <property type="entry name" value="PROKAR_LIPOPROTEIN"/>
    <property type="match status" value="1"/>
</dbReference>
<reference evidence="1 2" key="1">
    <citation type="submission" date="2020-08" db="EMBL/GenBank/DDBJ databases">
        <title>Genomic Encyclopedia of Type Strains, Phase IV (KMG-IV): sequencing the most valuable type-strain genomes for metagenomic binning, comparative biology and taxonomic classification.</title>
        <authorList>
            <person name="Goeker M."/>
        </authorList>
    </citation>
    <scope>NUCLEOTIDE SEQUENCE [LARGE SCALE GENOMIC DNA]</scope>
    <source>
        <strain evidence="1 2">DSM 12252</strain>
    </source>
</reference>
<evidence type="ECO:0000313" key="2">
    <source>
        <dbReference type="Proteomes" id="UP000590740"/>
    </source>
</evidence>
<name>A0A7W8DKC8_9BACT</name>